<accession>A0A394DNM3</accession>
<dbReference type="Proteomes" id="UP000188354">
    <property type="component" value="Unassembled WGS sequence"/>
</dbReference>
<proteinExistence type="predicted"/>
<dbReference type="STRING" id="3871.A0A394DNM3"/>
<dbReference type="PANTHER" id="PTHR33443">
    <property type="entry name" value="ZGC:112980"/>
    <property type="match status" value="1"/>
</dbReference>
<dbReference type="PANTHER" id="PTHR33443:SF35">
    <property type="entry name" value="VQ DOMAIN-CONTAINING PROTEIN"/>
    <property type="match status" value="1"/>
</dbReference>
<comment type="caution">
    <text evidence="2">The sequence shown here is derived from an EMBL/GenBank/DDBJ whole genome shotgun (WGS) entry which is preliminary data.</text>
</comment>
<dbReference type="AlphaFoldDB" id="A0A394DNM3"/>
<gene>
    <name evidence="2" type="ORF">TanjilG_32422</name>
</gene>
<dbReference type="KEGG" id="lang:109339722"/>
<feature type="region of interest" description="Disordered" evidence="1">
    <location>
        <begin position="475"/>
        <end position="519"/>
    </location>
</feature>
<dbReference type="EMBL" id="MLAU01022943">
    <property type="protein sequence ID" value="OIW21331.1"/>
    <property type="molecule type" value="Genomic_DNA"/>
</dbReference>
<feature type="compositionally biased region" description="Polar residues" evidence="1">
    <location>
        <begin position="485"/>
        <end position="504"/>
    </location>
</feature>
<name>A0A394DNM3_LUPAN</name>
<dbReference type="InterPro" id="IPR053234">
    <property type="entry name" value="RPM1_Interactor"/>
</dbReference>
<evidence type="ECO:0000313" key="3">
    <source>
        <dbReference type="Proteomes" id="UP000188354"/>
    </source>
</evidence>
<organism evidence="2 3">
    <name type="scientific">Lupinus angustifolius</name>
    <name type="common">Narrow-leaved blue lupine</name>
    <dbReference type="NCBI Taxonomy" id="3871"/>
    <lineage>
        <taxon>Eukaryota</taxon>
        <taxon>Viridiplantae</taxon>
        <taxon>Streptophyta</taxon>
        <taxon>Embryophyta</taxon>
        <taxon>Tracheophyta</taxon>
        <taxon>Spermatophyta</taxon>
        <taxon>Magnoliopsida</taxon>
        <taxon>eudicotyledons</taxon>
        <taxon>Gunneridae</taxon>
        <taxon>Pentapetalae</taxon>
        <taxon>rosids</taxon>
        <taxon>fabids</taxon>
        <taxon>Fabales</taxon>
        <taxon>Fabaceae</taxon>
        <taxon>Papilionoideae</taxon>
        <taxon>50 kb inversion clade</taxon>
        <taxon>genistoids sensu lato</taxon>
        <taxon>core genistoids</taxon>
        <taxon>Genisteae</taxon>
        <taxon>Lupinus</taxon>
    </lineage>
</organism>
<feature type="region of interest" description="Disordered" evidence="1">
    <location>
        <begin position="1"/>
        <end position="21"/>
    </location>
</feature>
<feature type="compositionally biased region" description="Basic and acidic residues" evidence="1">
    <location>
        <begin position="475"/>
        <end position="484"/>
    </location>
</feature>
<feature type="region of interest" description="Disordered" evidence="1">
    <location>
        <begin position="231"/>
        <end position="252"/>
    </location>
</feature>
<evidence type="ECO:0000313" key="2">
    <source>
        <dbReference type="EMBL" id="OIW21331.1"/>
    </source>
</evidence>
<evidence type="ECO:0008006" key="4">
    <source>
        <dbReference type="Google" id="ProtNLM"/>
    </source>
</evidence>
<feature type="compositionally biased region" description="Acidic residues" evidence="1">
    <location>
        <begin position="9"/>
        <end position="18"/>
    </location>
</feature>
<keyword evidence="3" id="KW-1185">Reference proteome</keyword>
<dbReference type="Gramene" id="OIW21331">
    <property type="protein sequence ID" value="OIW21331"/>
    <property type="gene ID" value="TanjilG_32422"/>
</dbReference>
<evidence type="ECO:0000256" key="1">
    <source>
        <dbReference type="SAM" id="MobiDB-lite"/>
    </source>
</evidence>
<protein>
    <recommendedName>
        <fullName evidence="4">RPM1 interacting protein 13</fullName>
    </recommendedName>
</protein>
<reference evidence="2 3" key="1">
    <citation type="journal article" date="2017" name="Plant Biotechnol. J.">
        <title>A comprehensive draft genome sequence for lupin (Lupinus angustifolius), an emerging health food: insights into plant-microbe interactions and legume evolution.</title>
        <authorList>
            <person name="Hane J.K."/>
            <person name="Ming Y."/>
            <person name="Kamphuis L.G."/>
            <person name="Nelson M.N."/>
            <person name="Garg G."/>
            <person name="Atkins C.A."/>
            <person name="Bayer P.E."/>
            <person name="Bravo A."/>
            <person name="Bringans S."/>
            <person name="Cannon S."/>
            <person name="Edwards D."/>
            <person name="Foley R."/>
            <person name="Gao L.L."/>
            <person name="Harrison M.J."/>
            <person name="Huang W."/>
            <person name="Hurgobin B."/>
            <person name="Li S."/>
            <person name="Liu C.W."/>
            <person name="McGrath A."/>
            <person name="Morahan G."/>
            <person name="Murray J."/>
            <person name="Weller J."/>
            <person name="Jian J."/>
            <person name="Singh K.B."/>
        </authorList>
    </citation>
    <scope>NUCLEOTIDE SEQUENCE [LARGE SCALE GENOMIC DNA]</scope>
    <source>
        <strain evidence="3">cv. Tanjil</strain>
        <tissue evidence="2">Whole plant</tissue>
    </source>
</reference>
<dbReference type="OrthoDB" id="266020at2759"/>
<sequence length="624" mass="68938">MPVVHISSDEEQGSEEGTTESVFDWIKEFLEMSEDESSDDSDDVVILGEKKPELKLKSLTTSARKVLDDDDDDDDGDDDDCVVLDCDPEKGVTSVNEDSTGSDELLVVGEKGQIACRDYPHARHLCVKFPFSSTPHERTCDQCHCYVCDSLAPCPKWGTGLLSTDHCHANEKTESWKVQRRNLKLGIPPPLPASVDHNTPVHAVHSKSNEIRHRNIIRLYPNSIIRNQASRSTATLTSPSPNSIPQNQAPRPTTMRAFSPLPNSSLQKQLSRLNNTPLYSTVTNLTIPVDANHARRQDSGSTLVRNRYQSYSTPWQMLGVRDHAIQKERGSGASRSSVRPQFLRPPMMSKVVNSAMVTPTVNHGAHGSYGFSNHVNPAQQCSSYHTATGFSVDKNHNGLNNGVWLPQNSPPYPLPNVEPANMSSVGQYTVAFDSQTCSEALPQSYDGHDFFQSCIEGNNAPSSYNVTCLNSNQHGNEHQIRRQNENGSGNSSQCGIVSQDTFQPKPQEESTSETATRDDFSAFDTSWTKNDSQSIDPVQLQTSASTNHCGSIEPLIEHSHLLPNALNDIENWLFDQDNVPMVTDGLLPELNMLSPELSPIFDSGNSITNGDERVQGVHDWLNFE</sequence>
<feature type="compositionally biased region" description="Polar residues" evidence="1">
    <location>
        <begin position="231"/>
        <end position="251"/>
    </location>
</feature>